<protein>
    <submittedName>
        <fullName evidence="2">MBL fold metallo-hydrolase</fullName>
    </submittedName>
</protein>
<dbReference type="EMBL" id="VGLS01000478">
    <property type="protein sequence ID" value="MBM3225091.1"/>
    <property type="molecule type" value="Genomic_DNA"/>
</dbReference>
<proteinExistence type="predicted"/>
<reference evidence="2" key="1">
    <citation type="submission" date="2019-03" db="EMBL/GenBank/DDBJ databases">
        <title>Lake Tanganyika Metagenome-Assembled Genomes (MAGs).</title>
        <authorList>
            <person name="Tran P."/>
        </authorList>
    </citation>
    <scope>NUCLEOTIDE SEQUENCE</scope>
    <source>
        <strain evidence="2">K_DeepCast_65m_m2_066</strain>
    </source>
</reference>
<feature type="domain" description="Metallo-beta-lactamase" evidence="1">
    <location>
        <begin position="99"/>
        <end position="278"/>
    </location>
</feature>
<sequence>MRIRFWGTRGSLPVALTGAGVRQKIKQALQQANGRHFPSDDAMERFIDTELAFPVRHSYGGSSACVEVSDNPEYVVCDMGSGLRSLGQQIMREHGPGKPQVYNFFMSHVHWDHIMGFPFFPPAYIPGNVIRIHGCHTLEVMQEALLRQQSDPCFPVDWRNLGADIQLIHLEPGKWYDKGGLRVQAILQPHHGDSYGYRFEQAGKVVVYSTDGEHKLESEAATDAMVDFYRNADLVIFDAMYSLGDMITIKEDWGHSSNVIGVELCQRANVKHYCMFHHEPAYDDATIHAVLQETIRYEEIAREEGPPLQVSTAYDGLTIEI</sequence>
<dbReference type="Gene3D" id="3.60.15.10">
    <property type="entry name" value="Ribonuclease Z/Hydroxyacylglutathione hydrolase-like"/>
    <property type="match status" value="1"/>
</dbReference>
<evidence type="ECO:0000313" key="2">
    <source>
        <dbReference type="EMBL" id="MBM3225091.1"/>
    </source>
</evidence>
<accession>A0A938B3A2</accession>
<dbReference type="Proteomes" id="UP000712673">
    <property type="component" value="Unassembled WGS sequence"/>
</dbReference>
<dbReference type="Pfam" id="PF12706">
    <property type="entry name" value="Lactamase_B_2"/>
    <property type="match status" value="1"/>
</dbReference>
<dbReference type="PANTHER" id="PTHR42663:SF4">
    <property type="entry name" value="SLL1036 PROTEIN"/>
    <property type="match status" value="1"/>
</dbReference>
<organism evidence="2 3">
    <name type="scientific">Tectimicrobiota bacterium</name>
    <dbReference type="NCBI Taxonomy" id="2528274"/>
    <lineage>
        <taxon>Bacteria</taxon>
        <taxon>Pseudomonadati</taxon>
        <taxon>Nitrospinota/Tectimicrobiota group</taxon>
        <taxon>Candidatus Tectimicrobiota</taxon>
    </lineage>
</organism>
<dbReference type="AlphaFoldDB" id="A0A938B3A2"/>
<dbReference type="InterPro" id="IPR001279">
    <property type="entry name" value="Metallo-B-lactamas"/>
</dbReference>
<dbReference type="InterPro" id="IPR036866">
    <property type="entry name" value="RibonucZ/Hydroxyglut_hydro"/>
</dbReference>
<name>A0A938B3A2_UNCTE</name>
<comment type="caution">
    <text evidence="2">The sequence shown here is derived from an EMBL/GenBank/DDBJ whole genome shotgun (WGS) entry which is preliminary data.</text>
</comment>
<dbReference type="PANTHER" id="PTHR42663">
    <property type="entry name" value="HYDROLASE C777.06C-RELATED-RELATED"/>
    <property type="match status" value="1"/>
</dbReference>
<gene>
    <name evidence="2" type="ORF">FJZ47_14995</name>
</gene>
<dbReference type="SUPFAM" id="SSF56281">
    <property type="entry name" value="Metallo-hydrolase/oxidoreductase"/>
    <property type="match status" value="1"/>
</dbReference>
<evidence type="ECO:0000313" key="3">
    <source>
        <dbReference type="Proteomes" id="UP000712673"/>
    </source>
</evidence>
<dbReference type="CDD" id="cd07715">
    <property type="entry name" value="TaR3-like_MBL-fold"/>
    <property type="match status" value="1"/>
</dbReference>
<evidence type="ECO:0000259" key="1">
    <source>
        <dbReference type="Pfam" id="PF12706"/>
    </source>
</evidence>